<dbReference type="Proteomes" id="UP000501991">
    <property type="component" value="Chromosome"/>
</dbReference>
<dbReference type="EMBL" id="CP048836">
    <property type="protein sequence ID" value="QID18910.1"/>
    <property type="molecule type" value="Genomic_DNA"/>
</dbReference>
<comment type="subcellular location">
    <subcellularLocation>
        <location evidence="1">Cell outer membrane</location>
    </subcellularLocation>
</comment>
<keyword evidence="2 4" id="KW-0472">Membrane</keyword>
<keyword evidence="9" id="KW-1185">Reference proteome</keyword>
<dbReference type="InterPro" id="IPR006664">
    <property type="entry name" value="OMP_bac"/>
</dbReference>
<evidence type="ECO:0000256" key="5">
    <source>
        <dbReference type="SAM" id="MobiDB-lite"/>
    </source>
</evidence>
<dbReference type="GO" id="GO:0009279">
    <property type="term" value="C:cell outer membrane"/>
    <property type="evidence" value="ECO:0007669"/>
    <property type="project" value="UniProtKB-SubCell"/>
</dbReference>
<keyword evidence="6" id="KW-0732">Signal</keyword>
<dbReference type="PANTHER" id="PTHR30329">
    <property type="entry name" value="STATOR ELEMENT OF FLAGELLAR MOTOR COMPLEX"/>
    <property type="match status" value="1"/>
</dbReference>
<reference evidence="8 9" key="1">
    <citation type="submission" date="2020-02" db="EMBL/GenBank/DDBJ databases">
        <title>Nitrogenibacter mangrovi gen. nov., sp. nov. isolated from mangrove sediment, a denitrifying betaproteobacterium.</title>
        <authorList>
            <person name="Liao H."/>
            <person name="Tian Y."/>
        </authorList>
    </citation>
    <scope>NUCLEOTIDE SEQUENCE [LARGE SCALE GENOMIC DNA]</scope>
    <source>
        <strain evidence="8 9">M9-3-2</strain>
    </source>
</reference>
<dbReference type="PANTHER" id="PTHR30329:SF21">
    <property type="entry name" value="LIPOPROTEIN YIAD-RELATED"/>
    <property type="match status" value="1"/>
</dbReference>
<dbReference type="PRINTS" id="PR01023">
    <property type="entry name" value="NAFLGMOTY"/>
</dbReference>
<evidence type="ECO:0000256" key="4">
    <source>
        <dbReference type="PROSITE-ProRule" id="PRU00473"/>
    </source>
</evidence>
<dbReference type="PRINTS" id="PR01021">
    <property type="entry name" value="OMPADOMAIN"/>
</dbReference>
<dbReference type="InterPro" id="IPR050330">
    <property type="entry name" value="Bact_OuterMem_StrucFunc"/>
</dbReference>
<dbReference type="KEGG" id="azq:G3580_15550"/>
<dbReference type="AlphaFoldDB" id="A0A6C1B996"/>
<keyword evidence="3" id="KW-0998">Cell outer membrane</keyword>
<protein>
    <submittedName>
        <fullName evidence="8">OmpA family protein</fullName>
    </submittedName>
</protein>
<dbReference type="CDD" id="cd07185">
    <property type="entry name" value="OmpA_C-like"/>
    <property type="match status" value="1"/>
</dbReference>
<dbReference type="InterPro" id="IPR036737">
    <property type="entry name" value="OmpA-like_sf"/>
</dbReference>
<sequence length="184" mass="19264">MPKMHPALCALAACLLVSACAVTPATSPPTDTERAVEAAAPAVDWAAIAKPFESAAAEGVTVSVAPTGGLDVVIPAADGFETASALLRPALQSSLDALVAPLQAQPTLQALIVGHTDSIGREGYNMLLSRKRARAVRDYLMAAGIDPMRLTAEGRGETEPVADNDTPEGRSRNRRVEIRLFLPR</sequence>
<proteinExistence type="predicted"/>
<evidence type="ECO:0000259" key="7">
    <source>
        <dbReference type="PROSITE" id="PS51123"/>
    </source>
</evidence>
<dbReference type="PROSITE" id="PS51123">
    <property type="entry name" value="OMPA_2"/>
    <property type="match status" value="1"/>
</dbReference>
<feature type="domain" description="OmpA-like" evidence="7">
    <location>
        <begin position="67"/>
        <end position="184"/>
    </location>
</feature>
<name>A0A6C1B996_9RHOO</name>
<gene>
    <name evidence="8" type="ORF">G3580_15550</name>
</gene>
<evidence type="ECO:0000313" key="8">
    <source>
        <dbReference type="EMBL" id="QID18910.1"/>
    </source>
</evidence>
<accession>A0A6C1B996</accession>
<evidence type="ECO:0000256" key="3">
    <source>
        <dbReference type="ARBA" id="ARBA00023237"/>
    </source>
</evidence>
<evidence type="ECO:0000256" key="1">
    <source>
        <dbReference type="ARBA" id="ARBA00004442"/>
    </source>
</evidence>
<dbReference type="SUPFAM" id="SSF103088">
    <property type="entry name" value="OmpA-like"/>
    <property type="match status" value="1"/>
</dbReference>
<dbReference type="InterPro" id="IPR006665">
    <property type="entry name" value="OmpA-like"/>
</dbReference>
<dbReference type="Pfam" id="PF00691">
    <property type="entry name" value="OmpA"/>
    <property type="match status" value="1"/>
</dbReference>
<feature type="chain" id="PRO_5025376592" evidence="6">
    <location>
        <begin position="22"/>
        <end position="184"/>
    </location>
</feature>
<evidence type="ECO:0000313" key="9">
    <source>
        <dbReference type="Proteomes" id="UP000501991"/>
    </source>
</evidence>
<evidence type="ECO:0000256" key="2">
    <source>
        <dbReference type="ARBA" id="ARBA00023136"/>
    </source>
</evidence>
<evidence type="ECO:0000256" key="6">
    <source>
        <dbReference type="SAM" id="SignalP"/>
    </source>
</evidence>
<organism evidence="8 9">
    <name type="scientific">Nitrogeniibacter mangrovi</name>
    <dbReference type="NCBI Taxonomy" id="2016596"/>
    <lineage>
        <taxon>Bacteria</taxon>
        <taxon>Pseudomonadati</taxon>
        <taxon>Pseudomonadota</taxon>
        <taxon>Betaproteobacteria</taxon>
        <taxon>Rhodocyclales</taxon>
        <taxon>Zoogloeaceae</taxon>
        <taxon>Nitrogeniibacter</taxon>
    </lineage>
</organism>
<dbReference type="Gene3D" id="3.30.1330.60">
    <property type="entry name" value="OmpA-like domain"/>
    <property type="match status" value="1"/>
</dbReference>
<feature type="signal peptide" evidence="6">
    <location>
        <begin position="1"/>
        <end position="21"/>
    </location>
</feature>
<dbReference type="PROSITE" id="PS51257">
    <property type="entry name" value="PROKAR_LIPOPROTEIN"/>
    <property type="match status" value="1"/>
</dbReference>
<feature type="region of interest" description="Disordered" evidence="5">
    <location>
        <begin position="151"/>
        <end position="174"/>
    </location>
</feature>
<dbReference type="RefSeq" id="WP_173767023.1">
    <property type="nucleotide sequence ID" value="NZ_CP048836.1"/>
</dbReference>